<dbReference type="Gene3D" id="1.10.8.10">
    <property type="entry name" value="DNA helicase RuvA subunit, C-terminal domain"/>
    <property type="match status" value="1"/>
</dbReference>
<dbReference type="OrthoDB" id="9800643at2"/>
<name>A0A0P9C857_9GAMM</name>
<dbReference type="RefSeq" id="WP_054965013.1">
    <property type="nucleotide sequence ID" value="NZ_FMUN01000004.1"/>
</dbReference>
<comment type="function">
    <text evidence="5">Methylates the class 1 translation termination release factors RF1/PrfA and RF2/PrfB on the glutamine residue of the universally conserved GGQ motif.</text>
</comment>
<dbReference type="STRING" id="381306.AN478_02330"/>
<dbReference type="PANTHER" id="PTHR18895:SF74">
    <property type="entry name" value="MTRF1L RELEASE FACTOR GLUTAMINE METHYLTRANSFERASE"/>
    <property type="match status" value="1"/>
</dbReference>
<feature type="binding site" evidence="5">
    <location>
        <position position="191"/>
    </location>
    <ligand>
        <name>S-adenosyl-L-methionine</name>
        <dbReference type="ChEBI" id="CHEBI:59789"/>
    </ligand>
</feature>
<dbReference type="GO" id="GO:0003676">
    <property type="term" value="F:nucleic acid binding"/>
    <property type="evidence" value="ECO:0007669"/>
    <property type="project" value="InterPro"/>
</dbReference>
<dbReference type="FunFam" id="3.40.50.150:FF:000053">
    <property type="entry name" value="Release factor glutamine methyltransferase"/>
    <property type="match status" value="1"/>
</dbReference>
<feature type="binding site" evidence="5">
    <location>
        <position position="176"/>
    </location>
    <ligand>
        <name>S-adenosyl-L-methionine</name>
        <dbReference type="ChEBI" id="CHEBI:59789"/>
    </ligand>
</feature>
<dbReference type="HAMAP" id="MF_02126">
    <property type="entry name" value="RF_methyltr_PrmC"/>
    <property type="match status" value="1"/>
</dbReference>
<feature type="binding site" evidence="5">
    <location>
        <begin position="124"/>
        <end position="128"/>
    </location>
    <ligand>
        <name>S-adenosyl-L-methionine</name>
        <dbReference type="ChEBI" id="CHEBI:59789"/>
    </ligand>
</feature>
<dbReference type="InterPro" id="IPR019874">
    <property type="entry name" value="RF_methyltr_PrmC"/>
</dbReference>
<dbReference type="InterPro" id="IPR002052">
    <property type="entry name" value="DNA_methylase_N6_adenine_CS"/>
</dbReference>
<dbReference type="InterPro" id="IPR004556">
    <property type="entry name" value="HemK-like"/>
</dbReference>
<sequence length="288" mass="30701">MSGAWTVRAVLEWTAGHLNEAGSDTGRLDAELLLAHALGVERLQLYLDPDRPLDQTERDAYRELVRARAKGAPVAHLLGEREFWSLPLRVTADTLIPRPDTEVVVERALELLPVEGGTRALDLGTGTGCIPAALASERPELRVDAVEAGSEAAAVAADNMERLGLAERVTVQTGSWFEPVAGETYHLIVANPPYVPEADPHLTAGDVAAEPREALAAGPEGLDAYRVLVPGAPAHLVPGGWLVVEIGWDQGEAVAALFEANGFTEVAVHRDYGGRDRVVEGRWPGTGA</sequence>
<dbReference type="AlphaFoldDB" id="A0A0P9C857"/>
<dbReference type="CDD" id="cd02440">
    <property type="entry name" value="AdoMet_MTases"/>
    <property type="match status" value="1"/>
</dbReference>
<dbReference type="Gene3D" id="3.40.50.150">
    <property type="entry name" value="Vaccinia Virus protein VP39"/>
    <property type="match status" value="1"/>
</dbReference>
<dbReference type="NCBIfam" id="TIGR03534">
    <property type="entry name" value="RF_mod_PrmC"/>
    <property type="match status" value="1"/>
</dbReference>
<feature type="domain" description="Methyltransferase small" evidence="6">
    <location>
        <begin position="109"/>
        <end position="199"/>
    </location>
</feature>
<comment type="similarity">
    <text evidence="5">Belongs to the protein N5-glutamine methyltransferase family. PrmC subfamily.</text>
</comment>
<protein>
    <recommendedName>
        <fullName evidence="5">Release factor glutamine methyltransferase</fullName>
        <shortName evidence="5">RF MTase</shortName>
        <ecNumber evidence="5">2.1.1.297</ecNumber>
    </recommendedName>
    <alternativeName>
        <fullName evidence="5">N5-glutamine methyltransferase PrmC</fullName>
    </alternativeName>
    <alternativeName>
        <fullName evidence="5">Protein-(glutamine-N5) MTase PrmC</fullName>
    </alternativeName>
    <alternativeName>
        <fullName evidence="5">Protein-glutamine N-methyltransferase PrmC</fullName>
    </alternativeName>
</protein>
<keyword evidence="3 5" id="KW-0949">S-adenosyl-L-methionine</keyword>
<evidence type="ECO:0000313" key="9">
    <source>
        <dbReference type="Proteomes" id="UP000183104"/>
    </source>
</evidence>
<gene>
    <name evidence="5" type="primary">prmC</name>
    <name evidence="8" type="ORF">SAMN05661077_1659</name>
</gene>
<evidence type="ECO:0000256" key="1">
    <source>
        <dbReference type="ARBA" id="ARBA00022603"/>
    </source>
</evidence>
<dbReference type="PROSITE" id="PS00092">
    <property type="entry name" value="N6_MTASE"/>
    <property type="match status" value="1"/>
</dbReference>
<evidence type="ECO:0000256" key="5">
    <source>
        <dbReference type="HAMAP-Rule" id="MF_02126"/>
    </source>
</evidence>
<comment type="catalytic activity">
    <reaction evidence="4 5">
        <text>L-glutaminyl-[peptide chain release factor] + S-adenosyl-L-methionine = N(5)-methyl-L-glutaminyl-[peptide chain release factor] + S-adenosyl-L-homocysteine + H(+)</text>
        <dbReference type="Rhea" id="RHEA:42896"/>
        <dbReference type="Rhea" id="RHEA-COMP:10271"/>
        <dbReference type="Rhea" id="RHEA-COMP:10272"/>
        <dbReference type="ChEBI" id="CHEBI:15378"/>
        <dbReference type="ChEBI" id="CHEBI:30011"/>
        <dbReference type="ChEBI" id="CHEBI:57856"/>
        <dbReference type="ChEBI" id="CHEBI:59789"/>
        <dbReference type="ChEBI" id="CHEBI:61891"/>
        <dbReference type="EC" id="2.1.1.297"/>
    </reaction>
</comment>
<accession>A0A0P9C857</accession>
<dbReference type="Pfam" id="PF17827">
    <property type="entry name" value="PrmC_N"/>
    <property type="match status" value="1"/>
</dbReference>
<dbReference type="Proteomes" id="UP000183104">
    <property type="component" value="Unassembled WGS sequence"/>
</dbReference>
<dbReference type="Pfam" id="PF05175">
    <property type="entry name" value="MTS"/>
    <property type="match status" value="1"/>
</dbReference>
<feature type="binding site" evidence="5">
    <location>
        <begin position="191"/>
        <end position="194"/>
    </location>
    <ligand>
        <name>substrate</name>
    </ligand>
</feature>
<proteinExistence type="inferred from homology"/>
<dbReference type="InterPro" id="IPR040758">
    <property type="entry name" value="PrmC_N"/>
</dbReference>
<reference evidence="9" key="1">
    <citation type="submission" date="2016-10" db="EMBL/GenBank/DDBJ databases">
        <authorList>
            <person name="Varghese N."/>
        </authorList>
    </citation>
    <scope>NUCLEOTIDE SEQUENCE [LARGE SCALE GENOMIC DNA]</scope>
    <source>
        <strain evidence="9">HL 19</strain>
    </source>
</reference>
<dbReference type="EC" id="2.1.1.297" evidence="5"/>
<evidence type="ECO:0000256" key="4">
    <source>
        <dbReference type="ARBA" id="ARBA00048391"/>
    </source>
</evidence>
<keyword evidence="9" id="KW-1185">Reference proteome</keyword>
<dbReference type="GO" id="GO:0102559">
    <property type="term" value="F:peptide chain release factor N(5)-glutamine methyltransferase activity"/>
    <property type="evidence" value="ECO:0007669"/>
    <property type="project" value="UniProtKB-EC"/>
</dbReference>
<dbReference type="PANTHER" id="PTHR18895">
    <property type="entry name" value="HEMK METHYLTRANSFERASE"/>
    <property type="match status" value="1"/>
</dbReference>
<dbReference type="SUPFAM" id="SSF53335">
    <property type="entry name" value="S-adenosyl-L-methionine-dependent methyltransferases"/>
    <property type="match status" value="1"/>
</dbReference>
<dbReference type="InterPro" id="IPR007848">
    <property type="entry name" value="Small_mtfrase_dom"/>
</dbReference>
<evidence type="ECO:0000259" key="6">
    <source>
        <dbReference type="Pfam" id="PF05175"/>
    </source>
</evidence>
<dbReference type="PATRIC" id="fig|381306.5.peg.2023"/>
<dbReference type="NCBIfam" id="TIGR00536">
    <property type="entry name" value="hemK_fam"/>
    <property type="match status" value="1"/>
</dbReference>
<dbReference type="InterPro" id="IPR029063">
    <property type="entry name" value="SAM-dependent_MTases_sf"/>
</dbReference>
<organism evidence="8 9">
    <name type="scientific">Thiohalorhabdus denitrificans</name>
    <dbReference type="NCBI Taxonomy" id="381306"/>
    <lineage>
        <taxon>Bacteria</taxon>
        <taxon>Pseudomonadati</taxon>
        <taxon>Pseudomonadota</taxon>
        <taxon>Gammaproteobacteria</taxon>
        <taxon>Thiohalorhabdales</taxon>
        <taxon>Thiohalorhabdaceae</taxon>
        <taxon>Thiohalorhabdus</taxon>
    </lineage>
</organism>
<feature type="domain" description="Release factor glutamine methyltransferase N-terminal" evidence="7">
    <location>
        <begin position="10"/>
        <end position="79"/>
    </location>
</feature>
<keyword evidence="2 5" id="KW-0808">Transferase</keyword>
<evidence type="ECO:0000259" key="7">
    <source>
        <dbReference type="Pfam" id="PF17827"/>
    </source>
</evidence>
<evidence type="ECO:0000313" key="8">
    <source>
        <dbReference type="EMBL" id="SCY27151.1"/>
    </source>
</evidence>
<evidence type="ECO:0000256" key="2">
    <source>
        <dbReference type="ARBA" id="ARBA00022679"/>
    </source>
</evidence>
<evidence type="ECO:0000256" key="3">
    <source>
        <dbReference type="ARBA" id="ARBA00022691"/>
    </source>
</evidence>
<dbReference type="InterPro" id="IPR050320">
    <property type="entry name" value="N5-glutamine_MTase"/>
</dbReference>
<keyword evidence="1 5" id="KW-0489">Methyltransferase</keyword>
<dbReference type="EMBL" id="FMUN01000004">
    <property type="protein sequence ID" value="SCY27151.1"/>
    <property type="molecule type" value="Genomic_DNA"/>
</dbReference>
<feature type="binding site" evidence="5">
    <location>
        <position position="147"/>
    </location>
    <ligand>
        <name>S-adenosyl-L-methionine</name>
        <dbReference type="ChEBI" id="CHEBI:59789"/>
    </ligand>
</feature>
<dbReference type="GO" id="GO:0032259">
    <property type="term" value="P:methylation"/>
    <property type="evidence" value="ECO:0007669"/>
    <property type="project" value="UniProtKB-KW"/>
</dbReference>